<keyword evidence="9" id="KW-0472">Membrane</keyword>
<dbReference type="EMBL" id="OC321072">
    <property type="protein sequence ID" value="CAD7409375.1"/>
    <property type="molecule type" value="Genomic_DNA"/>
</dbReference>
<dbReference type="GO" id="GO:0005886">
    <property type="term" value="C:plasma membrane"/>
    <property type="evidence" value="ECO:0007669"/>
    <property type="project" value="TreeGrafter"/>
</dbReference>
<keyword evidence="7" id="KW-0915">Sodium</keyword>
<dbReference type="PRINTS" id="PR01078">
    <property type="entry name" value="AMINACHANNEL"/>
</dbReference>
<keyword evidence="4 12" id="KW-0894">Sodium channel</keyword>
<evidence type="ECO:0000256" key="10">
    <source>
        <dbReference type="ARBA" id="ARBA00023201"/>
    </source>
</evidence>
<evidence type="ECO:0000256" key="2">
    <source>
        <dbReference type="ARBA" id="ARBA00007193"/>
    </source>
</evidence>
<name>A0A7R9D974_TIMCR</name>
<dbReference type="Gene3D" id="2.60.470.10">
    <property type="entry name" value="Acid-sensing ion channels like domains"/>
    <property type="match status" value="1"/>
</dbReference>
<evidence type="ECO:0000256" key="13">
    <source>
        <dbReference type="SAM" id="MobiDB-lite"/>
    </source>
</evidence>
<feature type="region of interest" description="Disordered" evidence="13">
    <location>
        <begin position="257"/>
        <end position="276"/>
    </location>
</feature>
<evidence type="ECO:0000256" key="6">
    <source>
        <dbReference type="ARBA" id="ARBA00022989"/>
    </source>
</evidence>
<dbReference type="PANTHER" id="PTHR11690:SF288">
    <property type="entry name" value="AMILORIDE-SENSITIVE NA+ CHANNEL-RELATED"/>
    <property type="match status" value="1"/>
</dbReference>
<protein>
    <submittedName>
        <fullName evidence="14">Uncharacterized protein</fullName>
    </submittedName>
</protein>
<keyword evidence="5 12" id="KW-0812">Transmembrane</keyword>
<dbReference type="AlphaFoldDB" id="A0A7R9D974"/>
<keyword evidence="10 12" id="KW-0739">Sodium transport</keyword>
<evidence type="ECO:0000313" key="14">
    <source>
        <dbReference type="EMBL" id="CAD7409375.1"/>
    </source>
</evidence>
<proteinExistence type="inferred from homology"/>
<feature type="region of interest" description="Disordered" evidence="13">
    <location>
        <begin position="1"/>
        <end position="27"/>
    </location>
</feature>
<evidence type="ECO:0000256" key="7">
    <source>
        <dbReference type="ARBA" id="ARBA00023053"/>
    </source>
</evidence>
<dbReference type="InterPro" id="IPR001873">
    <property type="entry name" value="ENaC"/>
</dbReference>
<comment type="similarity">
    <text evidence="2 12">Belongs to the amiloride-sensitive sodium channel (TC 1.A.6) family.</text>
</comment>
<accession>A0A7R9D974</accession>
<evidence type="ECO:0000256" key="9">
    <source>
        <dbReference type="ARBA" id="ARBA00023136"/>
    </source>
</evidence>
<organism evidence="14">
    <name type="scientific">Timema cristinae</name>
    <name type="common">Walking stick</name>
    <dbReference type="NCBI Taxonomy" id="61476"/>
    <lineage>
        <taxon>Eukaryota</taxon>
        <taxon>Metazoa</taxon>
        <taxon>Ecdysozoa</taxon>
        <taxon>Arthropoda</taxon>
        <taxon>Hexapoda</taxon>
        <taxon>Insecta</taxon>
        <taxon>Pterygota</taxon>
        <taxon>Neoptera</taxon>
        <taxon>Polyneoptera</taxon>
        <taxon>Phasmatodea</taxon>
        <taxon>Timematodea</taxon>
        <taxon>Timematoidea</taxon>
        <taxon>Timematidae</taxon>
        <taxon>Timema</taxon>
    </lineage>
</organism>
<evidence type="ECO:0000256" key="1">
    <source>
        <dbReference type="ARBA" id="ARBA00004141"/>
    </source>
</evidence>
<dbReference type="Pfam" id="PF00858">
    <property type="entry name" value="ASC"/>
    <property type="match status" value="1"/>
</dbReference>
<evidence type="ECO:0000256" key="12">
    <source>
        <dbReference type="RuleBase" id="RU000679"/>
    </source>
</evidence>
<dbReference type="GO" id="GO:0015280">
    <property type="term" value="F:ligand-gated sodium channel activity"/>
    <property type="evidence" value="ECO:0007669"/>
    <property type="project" value="TreeGrafter"/>
</dbReference>
<evidence type="ECO:0000256" key="11">
    <source>
        <dbReference type="ARBA" id="ARBA00023303"/>
    </source>
</evidence>
<evidence type="ECO:0000256" key="3">
    <source>
        <dbReference type="ARBA" id="ARBA00022448"/>
    </source>
</evidence>
<reference evidence="14" key="1">
    <citation type="submission" date="2020-11" db="EMBL/GenBank/DDBJ databases">
        <authorList>
            <person name="Tran Van P."/>
        </authorList>
    </citation>
    <scope>NUCLEOTIDE SEQUENCE</scope>
</reference>
<evidence type="ECO:0000256" key="4">
    <source>
        <dbReference type="ARBA" id="ARBA00022461"/>
    </source>
</evidence>
<keyword evidence="3 12" id="KW-0813">Transport</keyword>
<gene>
    <name evidence="14" type="ORF">TCEB3V08_LOCUS9987</name>
</gene>
<keyword evidence="11 12" id="KW-0407">Ion channel</keyword>
<dbReference type="PANTHER" id="PTHR11690">
    <property type="entry name" value="AMILORIDE-SENSITIVE SODIUM CHANNEL-RELATED"/>
    <property type="match status" value="1"/>
</dbReference>
<sequence length="589" mass="67010">MINKGKMRAKRRQQMRYQNGPNAGKKPAIKKAWEKPNSLLAVLLKDYFKTCSLHGLRYITEESYHWSERCLWAVLSLLALYGVSYGCSVIWEQFQTSPTNTALESTNYAIMNIPFPSVTICTNNNVYWDKVIDFQKQNLSNASNDTIERFHLLMTAFSTIIFGDFDMLSNLIAENTYMGDLEHLNIPELMIQVMPRCKELFVEPCWWRNMDYNCCDLFELQRTEEGFCYSFNSEISNTQVNSASGFKWSINGAEEVPKSTSSETLRPRRTSDSGEWSGLRAEVNLSPEQIPPLLKGQVSSSLQISVNNPYGFPATSETIHVASMGQVSISANVMHATSRVRSMSVALRRCLYHDERPALGMKTYNEQNCMGECRLNHSVQYCNCSPYFYPTRDSIKSCDVIGYMCLAAFNEVFNYVKPAENNPYFDNSTPGMVCDCMSDCSGIDYSSEIYTTDYGSKVNFSKEKNVFVDVHFKQPTSVMYRTDIVFGWLELMGNYQQIHLTVNRIPQVVIGVAARSLEVSLGGLAGLFLGCSMLSGVELLYFFTIRLFFVWSDTRCRDNPQRRKAKKGAYLTPSMNKNTVLNESHAYLI</sequence>
<feature type="compositionally biased region" description="Basic residues" evidence="13">
    <location>
        <begin position="1"/>
        <end position="14"/>
    </location>
</feature>
<evidence type="ECO:0000256" key="8">
    <source>
        <dbReference type="ARBA" id="ARBA00023065"/>
    </source>
</evidence>
<comment type="subcellular location">
    <subcellularLocation>
        <location evidence="1">Membrane</location>
        <topology evidence="1">Multi-pass membrane protein</topology>
    </subcellularLocation>
</comment>
<evidence type="ECO:0000256" key="5">
    <source>
        <dbReference type="ARBA" id="ARBA00022692"/>
    </source>
</evidence>
<keyword evidence="8 12" id="KW-0406">Ion transport</keyword>
<keyword evidence="6" id="KW-1133">Transmembrane helix</keyword>